<accession>A0A7S3NMZ0</accession>
<dbReference type="InterPro" id="IPR056551">
    <property type="entry name" value="Beta-prop_NOL10_N"/>
</dbReference>
<dbReference type="InterPro" id="IPR015943">
    <property type="entry name" value="WD40/YVTN_repeat-like_dom_sf"/>
</dbReference>
<protein>
    <recommendedName>
        <fullName evidence="4">NUC153 domain-containing protein</fullName>
    </recommendedName>
</protein>
<evidence type="ECO:0000313" key="3">
    <source>
        <dbReference type="EMBL" id="CAE0370895.1"/>
    </source>
</evidence>
<dbReference type="PANTHER" id="PTHR14927">
    <property type="entry name" value="NUCLEOLAR PROTEIN 10"/>
    <property type="match status" value="1"/>
</dbReference>
<dbReference type="AlphaFoldDB" id="A0A7S3NMZ0"/>
<dbReference type="InterPro" id="IPR056550">
    <property type="entry name" value="NOL10_2nd"/>
</dbReference>
<dbReference type="GO" id="GO:0030686">
    <property type="term" value="C:90S preribosome"/>
    <property type="evidence" value="ECO:0007669"/>
    <property type="project" value="TreeGrafter"/>
</dbReference>
<proteinExistence type="predicted"/>
<gene>
    <name evidence="3" type="ORF">ALAG00032_LOCUS11675</name>
</gene>
<dbReference type="Gene3D" id="2.130.10.10">
    <property type="entry name" value="YVTN repeat-like/Quinoprotein amine dehydrogenase"/>
    <property type="match status" value="1"/>
</dbReference>
<dbReference type="SUPFAM" id="SSF50978">
    <property type="entry name" value="WD40 repeat-like"/>
    <property type="match status" value="1"/>
</dbReference>
<dbReference type="GO" id="GO:0032040">
    <property type="term" value="C:small-subunit processome"/>
    <property type="evidence" value="ECO:0007669"/>
    <property type="project" value="TreeGrafter"/>
</dbReference>
<feature type="domain" description="Nucleolar protein 10-like second" evidence="1">
    <location>
        <begin position="383"/>
        <end position="430"/>
    </location>
</feature>
<feature type="domain" description="Nucleolar protein 10-like N-terminal" evidence="2">
    <location>
        <begin position="3"/>
        <end position="381"/>
    </location>
</feature>
<organism evidence="3">
    <name type="scientific">Aureoumbra lagunensis</name>
    <dbReference type="NCBI Taxonomy" id="44058"/>
    <lineage>
        <taxon>Eukaryota</taxon>
        <taxon>Sar</taxon>
        <taxon>Stramenopiles</taxon>
        <taxon>Ochrophyta</taxon>
        <taxon>Pelagophyceae</taxon>
        <taxon>Pelagomonadales</taxon>
        <taxon>Aureoumbra</taxon>
    </lineage>
</organism>
<dbReference type="GO" id="GO:0000462">
    <property type="term" value="P:maturation of SSU-rRNA from tricistronic rRNA transcript (SSU-rRNA, 5.8S rRNA, LSU-rRNA)"/>
    <property type="evidence" value="ECO:0007669"/>
    <property type="project" value="TreeGrafter"/>
</dbReference>
<evidence type="ECO:0000259" key="1">
    <source>
        <dbReference type="Pfam" id="PF23097"/>
    </source>
</evidence>
<dbReference type="InterPro" id="IPR040382">
    <property type="entry name" value="NOL10/Enp2"/>
</dbReference>
<evidence type="ECO:0000259" key="2">
    <source>
        <dbReference type="Pfam" id="PF23098"/>
    </source>
</evidence>
<dbReference type="EMBL" id="HBIJ01017612">
    <property type="protein sequence ID" value="CAE0370895.1"/>
    <property type="molecule type" value="Transcribed_RNA"/>
</dbReference>
<dbReference type="InterPro" id="IPR036322">
    <property type="entry name" value="WD40_repeat_dom_sf"/>
</dbReference>
<dbReference type="Pfam" id="PF23098">
    <property type="entry name" value="Beta-prop_NOL10_N"/>
    <property type="match status" value="1"/>
</dbReference>
<dbReference type="Pfam" id="PF23097">
    <property type="entry name" value="NOL10_2nd"/>
    <property type="match status" value="1"/>
</dbReference>
<name>A0A7S3NMZ0_9STRA</name>
<evidence type="ECO:0008006" key="4">
    <source>
        <dbReference type="Google" id="ProtNLM"/>
    </source>
</evidence>
<sequence>MAIRLGTETAVYALSEGRQMPEFLSERQRRNLQKSDEEVRRRITLLQDFEFENGTSQRLKFSGDGQFLVVTGMYPPRCKVFELSQLGMKYERRLGSECVDLCPLTCDLGKMAFLLSDRTLELHAPYGTHYKVRVPTHGRSLAYDAGRCMLWTAAAHGEIHGLDLDAGSFVSSLLITDTENAHLKNIGLTRVQLAPLGLPLLAVGAEDGQTRFFDIRTKNAVAKLNGDAEITALAFDPQLRGLRLAIGDADAAVKIYDMRKREPISIKHHQYELPIADIHFTNPPMSQGTQSSMVISADPRVIKIWDPNKQDKVLVNVETAAPLTRAVIAPLNNNEYTSGLLLAAGDQSRIMAYYIPKLGPAPRWCSFLESITEELEEAEPTAFDDFRFVSKSELAELKAEHLIGTNHTKPYMHGFFIDAKLYRSLKAIAQPFNYDEWRKEQQQKKTQSQA</sequence>
<reference evidence="3" key="1">
    <citation type="submission" date="2021-01" db="EMBL/GenBank/DDBJ databases">
        <authorList>
            <person name="Corre E."/>
            <person name="Pelletier E."/>
            <person name="Niang G."/>
            <person name="Scheremetjew M."/>
            <person name="Finn R."/>
            <person name="Kale V."/>
            <person name="Holt S."/>
            <person name="Cochrane G."/>
            <person name="Meng A."/>
            <person name="Brown T."/>
            <person name="Cohen L."/>
        </authorList>
    </citation>
    <scope>NUCLEOTIDE SEQUENCE</scope>
    <source>
        <strain evidence="3">CCMP1510</strain>
    </source>
</reference>
<dbReference type="PANTHER" id="PTHR14927:SF0">
    <property type="entry name" value="NUCLEOLAR PROTEIN 10"/>
    <property type="match status" value="1"/>
</dbReference>